<dbReference type="OrthoDB" id="9797415at2"/>
<dbReference type="InterPro" id="IPR036412">
    <property type="entry name" value="HAD-like_sf"/>
</dbReference>
<keyword evidence="2" id="KW-1185">Reference proteome</keyword>
<dbReference type="PANTHER" id="PTHR43611:SF3">
    <property type="entry name" value="FLAVIN MONONUCLEOTIDE HYDROLASE 1, CHLOROPLATIC"/>
    <property type="match status" value="1"/>
</dbReference>
<dbReference type="SFLD" id="SFLDG01129">
    <property type="entry name" value="C1.5:_HAD__Beta-PGM__Phosphata"/>
    <property type="match status" value="1"/>
</dbReference>
<proteinExistence type="predicted"/>
<name>A0A4R6N2M6_9BURK</name>
<accession>A0A4R6N2M6</accession>
<dbReference type="RefSeq" id="WP_133603968.1">
    <property type="nucleotide sequence ID" value="NZ_JAUFPJ010000003.1"/>
</dbReference>
<reference evidence="1 2" key="1">
    <citation type="submission" date="2019-03" db="EMBL/GenBank/DDBJ databases">
        <title>Genomic Encyclopedia of Type Strains, Phase IV (KMG-IV): sequencing the most valuable type-strain genomes for metagenomic binning, comparative biology and taxonomic classification.</title>
        <authorList>
            <person name="Goeker M."/>
        </authorList>
    </citation>
    <scope>NUCLEOTIDE SEQUENCE [LARGE SCALE GENOMIC DNA]</scope>
    <source>
        <strain evidence="1 2">DSM 25082</strain>
    </source>
</reference>
<gene>
    <name evidence="1" type="ORF">DFR39_105189</name>
</gene>
<protein>
    <submittedName>
        <fullName evidence="1">Putative hydrolase of the HAD superfamily</fullName>
    </submittedName>
</protein>
<dbReference type="SFLD" id="SFLDS00003">
    <property type="entry name" value="Haloacid_Dehalogenase"/>
    <property type="match status" value="1"/>
</dbReference>
<dbReference type="CDD" id="cd02603">
    <property type="entry name" value="HAD_sEH-N_like"/>
    <property type="match status" value="1"/>
</dbReference>
<dbReference type="Proteomes" id="UP000295357">
    <property type="component" value="Unassembled WGS sequence"/>
</dbReference>
<dbReference type="EMBL" id="SNXE01000005">
    <property type="protein sequence ID" value="TDP09351.1"/>
    <property type="molecule type" value="Genomic_DNA"/>
</dbReference>
<dbReference type="GO" id="GO:0016787">
    <property type="term" value="F:hydrolase activity"/>
    <property type="evidence" value="ECO:0007669"/>
    <property type="project" value="UniProtKB-KW"/>
</dbReference>
<organism evidence="1 2">
    <name type="scientific">Roseateles asaccharophilus</name>
    <dbReference type="NCBI Taxonomy" id="582607"/>
    <lineage>
        <taxon>Bacteria</taxon>
        <taxon>Pseudomonadati</taxon>
        <taxon>Pseudomonadota</taxon>
        <taxon>Betaproteobacteria</taxon>
        <taxon>Burkholderiales</taxon>
        <taxon>Sphaerotilaceae</taxon>
        <taxon>Roseateles</taxon>
    </lineage>
</organism>
<evidence type="ECO:0000313" key="1">
    <source>
        <dbReference type="EMBL" id="TDP09351.1"/>
    </source>
</evidence>
<sequence>MNIVFDFGGVLFRWHPPSFLARVWPHRVPDAEAGQAVAAQFFQQYAGDWGAFDQGLIGADEVIARIAARTGWLAAEVAQVVDAVADELQLLSPTVALIQDLKAAGHRLFYLSNMPEPYADHLERSHPLQQWFENGVFSGRVKQSKPGAEIYRIAIERFGVAPESCLFLDDHPANIEAAHAAGWQALHFTTADAVRPQLRERGLLGL</sequence>
<evidence type="ECO:0000313" key="2">
    <source>
        <dbReference type="Proteomes" id="UP000295357"/>
    </source>
</evidence>
<dbReference type="AlphaFoldDB" id="A0A4R6N2M6"/>
<keyword evidence="1" id="KW-0378">Hydrolase</keyword>
<dbReference type="InterPro" id="IPR006439">
    <property type="entry name" value="HAD-SF_hydro_IA"/>
</dbReference>
<dbReference type="PANTHER" id="PTHR43611">
    <property type="entry name" value="ALPHA-D-GLUCOSE 1-PHOSPHATE PHOSPHATASE"/>
    <property type="match status" value="1"/>
</dbReference>
<dbReference type="SUPFAM" id="SSF56784">
    <property type="entry name" value="HAD-like"/>
    <property type="match status" value="1"/>
</dbReference>
<comment type="caution">
    <text evidence="1">The sequence shown here is derived from an EMBL/GenBank/DDBJ whole genome shotgun (WGS) entry which is preliminary data.</text>
</comment>
<dbReference type="InterPro" id="IPR023214">
    <property type="entry name" value="HAD_sf"/>
</dbReference>
<dbReference type="NCBIfam" id="TIGR01509">
    <property type="entry name" value="HAD-SF-IA-v3"/>
    <property type="match status" value="1"/>
</dbReference>
<dbReference type="Gene3D" id="3.40.50.1000">
    <property type="entry name" value="HAD superfamily/HAD-like"/>
    <property type="match status" value="1"/>
</dbReference>
<dbReference type="Pfam" id="PF00702">
    <property type="entry name" value="Hydrolase"/>
    <property type="match status" value="1"/>
</dbReference>